<keyword evidence="9" id="KW-1185">Reference proteome</keyword>
<evidence type="ECO:0000256" key="1">
    <source>
        <dbReference type="ARBA" id="ARBA00022448"/>
    </source>
</evidence>
<keyword evidence="3 6" id="KW-0479">Metal-binding</keyword>
<dbReference type="SUPFAM" id="SSF46626">
    <property type="entry name" value="Cytochrome c"/>
    <property type="match status" value="1"/>
</dbReference>
<reference evidence="8 9" key="1">
    <citation type="submission" date="2020-03" db="EMBL/GenBank/DDBJ databases">
        <title>Genomic Encyclopedia of Type Strains, Phase III (KMG-III): the genomes of soil and plant-associated and newly described type strains.</title>
        <authorList>
            <person name="Whitman W."/>
        </authorList>
    </citation>
    <scope>NUCLEOTIDE SEQUENCE [LARGE SCALE GENOMIC DNA]</scope>
    <source>
        <strain evidence="8 9">CECT 8804</strain>
    </source>
</reference>
<dbReference type="PROSITE" id="PS51007">
    <property type="entry name" value="CYTC"/>
    <property type="match status" value="1"/>
</dbReference>
<evidence type="ECO:0000256" key="4">
    <source>
        <dbReference type="ARBA" id="ARBA00022982"/>
    </source>
</evidence>
<evidence type="ECO:0000256" key="6">
    <source>
        <dbReference type="PROSITE-ProRule" id="PRU00433"/>
    </source>
</evidence>
<evidence type="ECO:0000313" key="8">
    <source>
        <dbReference type="EMBL" id="NIJ08504.1"/>
    </source>
</evidence>
<keyword evidence="4" id="KW-0249">Electron transport</keyword>
<dbReference type="InterPro" id="IPR036909">
    <property type="entry name" value="Cyt_c-like_dom_sf"/>
</dbReference>
<gene>
    <name evidence="8" type="ORF">FHS31_002121</name>
</gene>
<dbReference type="InterPro" id="IPR002327">
    <property type="entry name" value="Cyt_c_1A/1B"/>
</dbReference>
<protein>
    <submittedName>
        <fullName evidence="8">Cytochrome c</fullName>
    </submittedName>
</protein>
<dbReference type="Proteomes" id="UP000727456">
    <property type="component" value="Unassembled WGS sequence"/>
</dbReference>
<evidence type="ECO:0000313" key="9">
    <source>
        <dbReference type="Proteomes" id="UP000727456"/>
    </source>
</evidence>
<dbReference type="PRINTS" id="PR00604">
    <property type="entry name" value="CYTCHRMECIAB"/>
</dbReference>
<accession>A0ABX0TUX7</accession>
<feature type="domain" description="Cytochrome c" evidence="7">
    <location>
        <begin position="45"/>
        <end position="145"/>
    </location>
</feature>
<sequence length="148" mass="15270">MEVGRSAMTAERMETMPFIKPAIVLAMSALAVPFALEAQTVPSAPNPVRGKQLFLQCQACHTIAPGAPNAVGPNLSGVVGAKAASRPGYAYSPALSASGLNWNATSLDAFIKRPSQAVPGTKMTFGGIADAKARGDIIAYLATLKGRN</sequence>
<dbReference type="PANTHER" id="PTHR11961">
    <property type="entry name" value="CYTOCHROME C"/>
    <property type="match status" value="1"/>
</dbReference>
<name>A0ABX0TUX7_9SPHN</name>
<organism evidence="8 9">
    <name type="scientific">Sphingomonas vulcanisoli</name>
    <dbReference type="NCBI Taxonomy" id="1658060"/>
    <lineage>
        <taxon>Bacteria</taxon>
        <taxon>Pseudomonadati</taxon>
        <taxon>Pseudomonadota</taxon>
        <taxon>Alphaproteobacteria</taxon>
        <taxon>Sphingomonadales</taxon>
        <taxon>Sphingomonadaceae</taxon>
        <taxon>Sphingomonas</taxon>
    </lineage>
</organism>
<dbReference type="RefSeq" id="WP_167073318.1">
    <property type="nucleotide sequence ID" value="NZ_JAAOZC010000004.1"/>
</dbReference>
<dbReference type="Gene3D" id="1.10.760.10">
    <property type="entry name" value="Cytochrome c-like domain"/>
    <property type="match status" value="1"/>
</dbReference>
<keyword evidence="1" id="KW-0813">Transport</keyword>
<evidence type="ECO:0000256" key="5">
    <source>
        <dbReference type="ARBA" id="ARBA00023004"/>
    </source>
</evidence>
<evidence type="ECO:0000259" key="7">
    <source>
        <dbReference type="PROSITE" id="PS51007"/>
    </source>
</evidence>
<proteinExistence type="predicted"/>
<dbReference type="InterPro" id="IPR009056">
    <property type="entry name" value="Cyt_c-like_dom"/>
</dbReference>
<keyword evidence="5 6" id="KW-0408">Iron</keyword>
<dbReference type="Pfam" id="PF00034">
    <property type="entry name" value="Cytochrom_C"/>
    <property type="match status" value="1"/>
</dbReference>
<comment type="caution">
    <text evidence="8">The sequence shown here is derived from an EMBL/GenBank/DDBJ whole genome shotgun (WGS) entry which is preliminary data.</text>
</comment>
<evidence type="ECO:0000256" key="2">
    <source>
        <dbReference type="ARBA" id="ARBA00022617"/>
    </source>
</evidence>
<dbReference type="EMBL" id="JAAOZC010000004">
    <property type="protein sequence ID" value="NIJ08504.1"/>
    <property type="molecule type" value="Genomic_DNA"/>
</dbReference>
<keyword evidence="2 6" id="KW-0349">Heme</keyword>
<evidence type="ECO:0000256" key="3">
    <source>
        <dbReference type="ARBA" id="ARBA00022723"/>
    </source>
</evidence>